<keyword evidence="3" id="KW-1185">Reference proteome</keyword>
<keyword evidence="1" id="KW-0472">Membrane</keyword>
<accession>A0A6A4P0L6</accession>
<name>A0A6A4P0L6_LUPAL</name>
<feature type="transmembrane region" description="Helical" evidence="1">
    <location>
        <begin position="20"/>
        <end position="43"/>
    </location>
</feature>
<protein>
    <submittedName>
        <fullName evidence="2">Uncharacterized protein</fullName>
    </submittedName>
</protein>
<evidence type="ECO:0000313" key="2">
    <source>
        <dbReference type="EMBL" id="KAE9595152.1"/>
    </source>
</evidence>
<organism evidence="2 3">
    <name type="scientific">Lupinus albus</name>
    <name type="common">White lupine</name>
    <name type="synonym">Lupinus termis</name>
    <dbReference type="NCBI Taxonomy" id="3870"/>
    <lineage>
        <taxon>Eukaryota</taxon>
        <taxon>Viridiplantae</taxon>
        <taxon>Streptophyta</taxon>
        <taxon>Embryophyta</taxon>
        <taxon>Tracheophyta</taxon>
        <taxon>Spermatophyta</taxon>
        <taxon>Magnoliopsida</taxon>
        <taxon>eudicotyledons</taxon>
        <taxon>Gunneridae</taxon>
        <taxon>Pentapetalae</taxon>
        <taxon>rosids</taxon>
        <taxon>fabids</taxon>
        <taxon>Fabales</taxon>
        <taxon>Fabaceae</taxon>
        <taxon>Papilionoideae</taxon>
        <taxon>50 kb inversion clade</taxon>
        <taxon>genistoids sensu lato</taxon>
        <taxon>core genistoids</taxon>
        <taxon>Genisteae</taxon>
        <taxon>Lupinus</taxon>
    </lineage>
</organism>
<evidence type="ECO:0000313" key="3">
    <source>
        <dbReference type="Proteomes" id="UP000447434"/>
    </source>
</evidence>
<sequence length="59" mass="7108">MVQLQKMPLKFLTFLSIHKAFNYVTYPLSSFIWVHQFCVWVFLSYTIHTTYLWAITLSC</sequence>
<keyword evidence="1" id="KW-1133">Transmembrane helix</keyword>
<dbReference type="EMBL" id="WOCE01000017">
    <property type="protein sequence ID" value="KAE9595152.1"/>
    <property type="molecule type" value="Genomic_DNA"/>
</dbReference>
<keyword evidence="1" id="KW-0812">Transmembrane</keyword>
<comment type="caution">
    <text evidence="2">The sequence shown here is derived from an EMBL/GenBank/DDBJ whole genome shotgun (WGS) entry which is preliminary data.</text>
</comment>
<dbReference type="Proteomes" id="UP000447434">
    <property type="component" value="Chromosome 17"/>
</dbReference>
<dbReference type="AlphaFoldDB" id="A0A6A4P0L6"/>
<evidence type="ECO:0000256" key="1">
    <source>
        <dbReference type="SAM" id="Phobius"/>
    </source>
</evidence>
<proteinExistence type="predicted"/>
<gene>
    <name evidence="2" type="ORF">Lalb_Chr17g0335701</name>
</gene>
<reference evidence="3" key="1">
    <citation type="journal article" date="2020" name="Nat. Commun.">
        <title>Genome sequence of the cluster root forming white lupin.</title>
        <authorList>
            <person name="Hufnagel B."/>
            <person name="Marques A."/>
            <person name="Soriano A."/>
            <person name="Marques L."/>
            <person name="Divol F."/>
            <person name="Doumas P."/>
            <person name="Sallet E."/>
            <person name="Mancinotti D."/>
            <person name="Carrere S."/>
            <person name="Marande W."/>
            <person name="Arribat S."/>
            <person name="Keller J."/>
            <person name="Huneau C."/>
            <person name="Blein T."/>
            <person name="Aime D."/>
            <person name="Laguerre M."/>
            <person name="Taylor J."/>
            <person name="Schubert V."/>
            <person name="Nelson M."/>
            <person name="Geu-Flores F."/>
            <person name="Crespi M."/>
            <person name="Gallardo-Guerrero K."/>
            <person name="Delaux P.-M."/>
            <person name="Salse J."/>
            <person name="Berges H."/>
            <person name="Guyot R."/>
            <person name="Gouzy J."/>
            <person name="Peret B."/>
        </authorList>
    </citation>
    <scope>NUCLEOTIDE SEQUENCE [LARGE SCALE GENOMIC DNA]</scope>
    <source>
        <strain evidence="3">cv. Amiga</strain>
    </source>
</reference>